<name>A0A0R1SQU2_9LACO</name>
<dbReference type="PATRIC" id="fig|1423739.3.peg.2527"/>
<dbReference type="InterPro" id="IPR036388">
    <property type="entry name" value="WH-like_DNA-bd_sf"/>
</dbReference>
<dbReference type="AlphaFoldDB" id="A0A0R1SQU2"/>
<dbReference type="PANTHER" id="PTHR42756">
    <property type="entry name" value="TRANSCRIPTIONAL REGULATOR, MARR"/>
    <property type="match status" value="1"/>
</dbReference>
<evidence type="ECO:0000256" key="1">
    <source>
        <dbReference type="ARBA" id="ARBA00023015"/>
    </source>
</evidence>
<dbReference type="RefSeq" id="WP_057864045.1">
    <property type="nucleotide sequence ID" value="NZ_AZEY01000023.1"/>
</dbReference>
<dbReference type="Gene3D" id="1.10.10.10">
    <property type="entry name" value="Winged helix-like DNA-binding domain superfamily/Winged helix DNA-binding domain"/>
    <property type="match status" value="1"/>
</dbReference>
<evidence type="ECO:0000313" key="5">
    <source>
        <dbReference type="EMBL" id="KRL68613.1"/>
    </source>
</evidence>
<evidence type="ECO:0000256" key="2">
    <source>
        <dbReference type="ARBA" id="ARBA00023125"/>
    </source>
</evidence>
<protein>
    <recommendedName>
        <fullName evidence="4">HTH marR-type domain-containing protein</fullName>
    </recommendedName>
</protein>
<dbReference type="EMBL" id="AZEY01000023">
    <property type="protein sequence ID" value="KRL68613.1"/>
    <property type="molecule type" value="Genomic_DNA"/>
</dbReference>
<keyword evidence="1" id="KW-0805">Transcription regulation</keyword>
<keyword evidence="3" id="KW-0804">Transcription</keyword>
<dbReference type="Proteomes" id="UP000052013">
    <property type="component" value="Unassembled WGS sequence"/>
</dbReference>
<evidence type="ECO:0000259" key="4">
    <source>
        <dbReference type="PROSITE" id="PS50995"/>
    </source>
</evidence>
<sequence>MLPLDKVSKVREFNRSYTELLGLLNKKVFDTNISWQEGRILLEIKLNHLINPKEIATTLKIDKSYTSRIINRLTKQGFLQKIPSPTDSRSVQLKLTSSGEAMANDLDRKSDDQVEQLVANLSAEQQAQFYQAVETINQLLFPGK</sequence>
<dbReference type="PRINTS" id="PR00598">
    <property type="entry name" value="HTHMARR"/>
</dbReference>
<dbReference type="InterPro" id="IPR000835">
    <property type="entry name" value="HTH_MarR-typ"/>
</dbReference>
<gene>
    <name evidence="5" type="ORF">FC85_GL002431</name>
</gene>
<dbReference type="STRING" id="1423739.FC85_GL002431"/>
<reference evidence="5 6" key="1">
    <citation type="journal article" date="2015" name="Genome Announc.">
        <title>Expanding the biotechnology potential of lactobacilli through comparative genomics of 213 strains and associated genera.</title>
        <authorList>
            <person name="Sun Z."/>
            <person name="Harris H.M."/>
            <person name="McCann A."/>
            <person name="Guo C."/>
            <person name="Argimon S."/>
            <person name="Zhang W."/>
            <person name="Yang X."/>
            <person name="Jeffery I.B."/>
            <person name="Cooney J.C."/>
            <person name="Kagawa T.F."/>
            <person name="Liu W."/>
            <person name="Song Y."/>
            <person name="Salvetti E."/>
            <person name="Wrobel A."/>
            <person name="Rasinkangas P."/>
            <person name="Parkhill J."/>
            <person name="Rea M.C."/>
            <person name="O'Sullivan O."/>
            <person name="Ritari J."/>
            <person name="Douillard F.P."/>
            <person name="Paul Ross R."/>
            <person name="Yang R."/>
            <person name="Briner A.E."/>
            <person name="Felis G.E."/>
            <person name="de Vos W.M."/>
            <person name="Barrangou R."/>
            <person name="Klaenhammer T.R."/>
            <person name="Caufield P.W."/>
            <person name="Cui Y."/>
            <person name="Zhang H."/>
            <person name="O'Toole P.W."/>
        </authorList>
    </citation>
    <scope>NUCLEOTIDE SEQUENCE [LARGE SCALE GENOMIC DNA]</scope>
    <source>
        <strain evidence="5 6">DSM 14421</strain>
    </source>
</reference>
<dbReference type="SMART" id="SM00347">
    <property type="entry name" value="HTH_MARR"/>
    <property type="match status" value="1"/>
</dbReference>
<dbReference type="GO" id="GO:0003700">
    <property type="term" value="F:DNA-binding transcription factor activity"/>
    <property type="evidence" value="ECO:0007669"/>
    <property type="project" value="InterPro"/>
</dbReference>
<keyword evidence="2" id="KW-0238">DNA-binding</keyword>
<proteinExistence type="predicted"/>
<evidence type="ECO:0000256" key="3">
    <source>
        <dbReference type="ARBA" id="ARBA00023163"/>
    </source>
</evidence>
<accession>A0A0R1SQU2</accession>
<dbReference type="SUPFAM" id="SSF46785">
    <property type="entry name" value="Winged helix' DNA-binding domain"/>
    <property type="match status" value="1"/>
</dbReference>
<organism evidence="5 6">
    <name type="scientific">Lentilactobacillus diolivorans DSM 14421</name>
    <dbReference type="NCBI Taxonomy" id="1423739"/>
    <lineage>
        <taxon>Bacteria</taxon>
        <taxon>Bacillati</taxon>
        <taxon>Bacillota</taxon>
        <taxon>Bacilli</taxon>
        <taxon>Lactobacillales</taxon>
        <taxon>Lactobacillaceae</taxon>
        <taxon>Lentilactobacillus</taxon>
    </lineage>
</organism>
<dbReference type="Pfam" id="PF01047">
    <property type="entry name" value="MarR"/>
    <property type="match status" value="1"/>
</dbReference>
<dbReference type="PROSITE" id="PS50995">
    <property type="entry name" value="HTH_MARR_2"/>
    <property type="match status" value="1"/>
</dbReference>
<evidence type="ECO:0000313" key="6">
    <source>
        <dbReference type="Proteomes" id="UP000052013"/>
    </source>
</evidence>
<dbReference type="PANTHER" id="PTHR42756:SF1">
    <property type="entry name" value="TRANSCRIPTIONAL REPRESSOR OF EMRAB OPERON"/>
    <property type="match status" value="1"/>
</dbReference>
<dbReference type="GO" id="GO:0003677">
    <property type="term" value="F:DNA binding"/>
    <property type="evidence" value="ECO:0007669"/>
    <property type="project" value="UniProtKB-KW"/>
</dbReference>
<feature type="domain" description="HTH marR-type" evidence="4">
    <location>
        <begin position="1"/>
        <end position="138"/>
    </location>
</feature>
<dbReference type="InterPro" id="IPR036390">
    <property type="entry name" value="WH_DNA-bd_sf"/>
</dbReference>
<comment type="caution">
    <text evidence="5">The sequence shown here is derived from an EMBL/GenBank/DDBJ whole genome shotgun (WGS) entry which is preliminary data.</text>
</comment>